<organism evidence="3">
    <name type="scientific">Zea mays</name>
    <name type="common">Maize</name>
    <dbReference type="NCBI Taxonomy" id="4577"/>
    <lineage>
        <taxon>Eukaryota</taxon>
        <taxon>Viridiplantae</taxon>
        <taxon>Streptophyta</taxon>
        <taxon>Embryophyta</taxon>
        <taxon>Tracheophyta</taxon>
        <taxon>Spermatophyta</taxon>
        <taxon>Magnoliopsida</taxon>
        <taxon>Liliopsida</taxon>
        <taxon>Poales</taxon>
        <taxon>Poaceae</taxon>
        <taxon>PACMAD clade</taxon>
        <taxon>Panicoideae</taxon>
        <taxon>Andropogonodae</taxon>
        <taxon>Andropogoneae</taxon>
        <taxon>Tripsacinae</taxon>
        <taxon>Zea</taxon>
    </lineage>
</organism>
<reference evidence="3" key="2">
    <citation type="submission" date="2012-06" db="EMBL/GenBank/DDBJ databases">
        <authorList>
            <person name="Yu Y."/>
            <person name="Currie J."/>
            <person name="Lomeli R."/>
            <person name="Angelova A."/>
            <person name="Collura K."/>
            <person name="Wissotski M."/>
            <person name="Campos D."/>
            <person name="Kudrna D."/>
            <person name="Golser W."/>
            <person name="Ashely E."/>
            <person name="Descour A."/>
            <person name="Fernandes J."/>
            <person name="Soderlund C."/>
            <person name="Walbot V."/>
        </authorList>
    </citation>
    <scope>NUCLEOTIDE SEQUENCE</scope>
    <source>
        <strain evidence="3">B73</strain>
    </source>
</reference>
<dbReference type="EMBL" id="BT068984">
    <property type="protein sequence ID" value="ACN35881.1"/>
    <property type="molecule type" value="mRNA"/>
</dbReference>
<evidence type="ECO:0000256" key="2">
    <source>
        <dbReference type="SAM" id="Phobius"/>
    </source>
</evidence>
<keyword evidence="2" id="KW-0472">Membrane</keyword>
<sequence>METATSMEHQTGGEDESVAPLGGGRTGHRLCPPRRAARCDTTREPRNEGERRILTDWMVDWSGCGGARSALTPALMPKRMVLWASLISLFMLLLCIFSATPPLSLSRLARSRELLPSFFAGKKRNFGLWAFGLDF</sequence>
<feature type="region of interest" description="Disordered" evidence="1">
    <location>
        <begin position="1"/>
        <end position="47"/>
    </location>
</feature>
<name>C0P6P0_MAIZE</name>
<dbReference type="EMBL" id="BT064085">
    <property type="protein sequence ID" value="ACN28782.1"/>
    <property type="molecule type" value="mRNA"/>
</dbReference>
<reference evidence="3" key="1">
    <citation type="journal article" date="2009" name="PLoS Genet.">
        <title>Sequencing, mapping, and analysis of 27,455 maize full-length cDNAs.</title>
        <authorList>
            <person name="Soderlund C."/>
            <person name="Descour A."/>
            <person name="Kudrna D."/>
            <person name="Bomhoff M."/>
            <person name="Boyd L."/>
            <person name="Currie J."/>
            <person name="Angelova A."/>
            <person name="Collura K."/>
            <person name="Wissotski M."/>
            <person name="Ashley E."/>
            <person name="Morrow D."/>
            <person name="Fernandes J."/>
            <person name="Walbot V."/>
            <person name="Yu Y."/>
        </authorList>
    </citation>
    <scope>NUCLEOTIDE SEQUENCE</scope>
    <source>
        <strain evidence="3">B73</strain>
    </source>
</reference>
<accession>C0P6P0</accession>
<keyword evidence="2" id="KW-1133">Transmembrane helix</keyword>
<dbReference type="EMBL" id="BT063959">
    <property type="protein sequence ID" value="ACN28656.1"/>
    <property type="molecule type" value="mRNA"/>
</dbReference>
<feature type="compositionally biased region" description="Basic and acidic residues" evidence="1">
    <location>
        <begin position="37"/>
        <end position="47"/>
    </location>
</feature>
<feature type="compositionally biased region" description="Basic residues" evidence="1">
    <location>
        <begin position="26"/>
        <end position="36"/>
    </location>
</feature>
<dbReference type="EMBL" id="BT088097">
    <property type="protein sequence ID" value="ACR38450.1"/>
    <property type="molecule type" value="mRNA"/>
</dbReference>
<dbReference type="AlphaFoldDB" id="C0P6P0"/>
<protein>
    <submittedName>
        <fullName evidence="3">Uncharacterized protein</fullName>
    </submittedName>
</protein>
<proteinExistence type="evidence at transcript level"/>
<feature type="transmembrane region" description="Helical" evidence="2">
    <location>
        <begin position="80"/>
        <end position="100"/>
    </location>
</feature>
<evidence type="ECO:0000313" key="3">
    <source>
        <dbReference type="EMBL" id="ACN28656.1"/>
    </source>
</evidence>
<evidence type="ECO:0000256" key="1">
    <source>
        <dbReference type="SAM" id="MobiDB-lite"/>
    </source>
</evidence>
<keyword evidence="2" id="KW-0812">Transmembrane</keyword>